<dbReference type="PROSITE" id="PS51385">
    <property type="entry name" value="YJEF_N"/>
    <property type="match status" value="1"/>
</dbReference>
<name>A0A3B1D9C2_9ZZZZ</name>
<evidence type="ECO:0000259" key="2">
    <source>
        <dbReference type="PROSITE" id="PS51385"/>
    </source>
</evidence>
<accession>A0A3B1D9C2</accession>
<feature type="region of interest" description="Disordered" evidence="1">
    <location>
        <begin position="259"/>
        <end position="289"/>
    </location>
</feature>
<reference evidence="3" key="1">
    <citation type="submission" date="2018-06" db="EMBL/GenBank/DDBJ databases">
        <authorList>
            <person name="Zhirakovskaya E."/>
        </authorList>
    </citation>
    <scope>NUCLEOTIDE SEQUENCE</scope>
</reference>
<feature type="compositionally biased region" description="Basic and acidic residues" evidence="1">
    <location>
        <begin position="278"/>
        <end position="289"/>
    </location>
</feature>
<proteinExistence type="inferred from homology"/>
<dbReference type="Gene3D" id="3.40.50.10260">
    <property type="entry name" value="YjeF N-terminal domain"/>
    <property type="match status" value="1"/>
</dbReference>
<protein>
    <submittedName>
        <fullName evidence="3">NAD(P)H-hydrate epimerase / ADP-dependent (S)-NAD(P)H-hydrate dehydratase</fullName>
        <ecNumber evidence="3">4.2.1.136</ecNumber>
        <ecNumber evidence="3">5.1.99.6</ecNumber>
    </submittedName>
</protein>
<dbReference type="EC" id="4.2.1.136" evidence="3"/>
<gene>
    <name evidence="3" type="ORF">MNBD_PLANCTO03-768</name>
</gene>
<evidence type="ECO:0000313" key="3">
    <source>
        <dbReference type="EMBL" id="VAX39446.1"/>
    </source>
</evidence>
<keyword evidence="3" id="KW-0413">Isomerase</keyword>
<organism evidence="3">
    <name type="scientific">hydrothermal vent metagenome</name>
    <dbReference type="NCBI Taxonomy" id="652676"/>
    <lineage>
        <taxon>unclassified sequences</taxon>
        <taxon>metagenomes</taxon>
        <taxon>ecological metagenomes</taxon>
    </lineage>
</organism>
<feature type="domain" description="YjeF N-terminal" evidence="2">
    <location>
        <begin position="30"/>
        <end position="249"/>
    </location>
</feature>
<dbReference type="Pfam" id="PF03853">
    <property type="entry name" value="YjeF_N"/>
    <property type="match status" value="1"/>
</dbReference>
<feature type="region of interest" description="Disordered" evidence="1">
    <location>
        <begin position="1"/>
        <end position="21"/>
    </location>
</feature>
<dbReference type="EC" id="5.1.99.6" evidence="3"/>
<dbReference type="InterPro" id="IPR004443">
    <property type="entry name" value="YjeF_N_dom"/>
</dbReference>
<dbReference type="SUPFAM" id="SSF64153">
    <property type="entry name" value="YjeF N-terminal domain-like"/>
    <property type="match status" value="1"/>
</dbReference>
<dbReference type="EMBL" id="UOGK01000242">
    <property type="protein sequence ID" value="VAX39446.1"/>
    <property type="molecule type" value="Genomic_DNA"/>
</dbReference>
<dbReference type="HAMAP" id="MF_01966">
    <property type="entry name" value="NADHX_epimerase"/>
    <property type="match status" value="1"/>
</dbReference>
<dbReference type="AlphaFoldDB" id="A0A3B1D9C2"/>
<dbReference type="GO" id="GO:0052856">
    <property type="term" value="F:NAD(P)HX epimerase activity"/>
    <property type="evidence" value="ECO:0007669"/>
    <property type="project" value="UniProtKB-EC"/>
</dbReference>
<dbReference type="InterPro" id="IPR036652">
    <property type="entry name" value="YjeF_N_dom_sf"/>
</dbReference>
<dbReference type="GO" id="GO:0052855">
    <property type="term" value="F:ADP-dependent NAD(P)H-hydrate dehydratase activity"/>
    <property type="evidence" value="ECO:0007669"/>
    <property type="project" value="UniProtKB-EC"/>
</dbReference>
<dbReference type="NCBIfam" id="TIGR00197">
    <property type="entry name" value="yjeF_nterm"/>
    <property type="match status" value="1"/>
</dbReference>
<keyword evidence="3" id="KW-0456">Lyase</keyword>
<sequence>MSRRIDYQGSSERPKPAPQSGGWVLSREAVRLVDRLAVERYGVPSVVLMENAAIGLYERAAALLGDLHTARAVILAGPGNNGGDGFALARHLHNRGFEPTVLLTTEPARYAGDAATNLRIVQAMGVPLHRLDGVEGAEVLERAADEPVLLVDCLLGTGLRDAPRGVIRDVILHVNRLRSPGVAVLAVDVPSGLDCDTGEPAGGAEGVAIEADATVTFVALKRGFLRLEAQRWTGEITVAGIGAPRELVEELGEFVADTRPGAACASQAEQSEPSETPPAEHGRAEDRGE</sequence>
<evidence type="ECO:0000256" key="1">
    <source>
        <dbReference type="SAM" id="MobiDB-lite"/>
    </source>
</evidence>